<dbReference type="InterPro" id="IPR011030">
    <property type="entry name" value="Lipovitellin_superhlx_dom"/>
</dbReference>
<evidence type="ECO:0000313" key="8">
    <source>
        <dbReference type="Proteomes" id="UP000324222"/>
    </source>
</evidence>
<name>A0A5B7E0I5_PORTR</name>
<organism evidence="7 8">
    <name type="scientific">Portunus trituberculatus</name>
    <name type="common">Swimming crab</name>
    <name type="synonym">Neptunus trituberculatus</name>
    <dbReference type="NCBI Taxonomy" id="210409"/>
    <lineage>
        <taxon>Eukaryota</taxon>
        <taxon>Metazoa</taxon>
        <taxon>Ecdysozoa</taxon>
        <taxon>Arthropoda</taxon>
        <taxon>Crustacea</taxon>
        <taxon>Multicrustacea</taxon>
        <taxon>Malacostraca</taxon>
        <taxon>Eumalacostraca</taxon>
        <taxon>Eucarida</taxon>
        <taxon>Decapoda</taxon>
        <taxon>Pleocyemata</taxon>
        <taxon>Brachyura</taxon>
        <taxon>Eubrachyura</taxon>
        <taxon>Portunoidea</taxon>
        <taxon>Portunidae</taxon>
        <taxon>Portuninae</taxon>
        <taxon>Portunus</taxon>
    </lineage>
</organism>
<dbReference type="PANTHER" id="PTHR13024:SF0">
    <property type="entry name" value="MICROSOMAL TRIACYLGLYCEROL TRANSFER PROTEIN"/>
    <property type="match status" value="1"/>
</dbReference>
<feature type="domain" description="MTP large subunit lipid-binding" evidence="6">
    <location>
        <begin position="205"/>
        <end position="333"/>
    </location>
</feature>
<protein>
    <submittedName>
        <fullName evidence="7">Microsomal triglyceride transfer protein large subunit</fullName>
    </submittedName>
</protein>
<proteinExistence type="predicted"/>
<dbReference type="GO" id="GO:0042157">
    <property type="term" value="P:lipoprotein metabolic process"/>
    <property type="evidence" value="ECO:0007669"/>
    <property type="project" value="TreeGrafter"/>
</dbReference>
<reference evidence="7 8" key="1">
    <citation type="submission" date="2019-05" db="EMBL/GenBank/DDBJ databases">
        <title>Another draft genome of Portunus trituberculatus and its Hox gene families provides insights of decapod evolution.</title>
        <authorList>
            <person name="Jeong J.-H."/>
            <person name="Song I."/>
            <person name="Kim S."/>
            <person name="Choi T."/>
            <person name="Kim D."/>
            <person name="Ryu S."/>
            <person name="Kim W."/>
        </authorList>
    </citation>
    <scope>NUCLEOTIDE SEQUENCE [LARGE SCALE GENOMIC DNA]</scope>
    <source>
        <tissue evidence="7">Muscle</tissue>
    </source>
</reference>
<feature type="domain" description="Vitellogenin" evidence="5">
    <location>
        <begin position="72"/>
        <end position="199"/>
    </location>
</feature>
<dbReference type="GO" id="GO:0005794">
    <property type="term" value="C:Golgi apparatus"/>
    <property type="evidence" value="ECO:0007669"/>
    <property type="project" value="TreeGrafter"/>
</dbReference>
<evidence type="ECO:0000256" key="1">
    <source>
        <dbReference type="ARBA" id="ARBA00004240"/>
    </source>
</evidence>
<evidence type="ECO:0000256" key="3">
    <source>
        <dbReference type="ARBA" id="ARBA00022729"/>
    </source>
</evidence>
<dbReference type="EMBL" id="VSRR010001637">
    <property type="protein sequence ID" value="MPC26703.1"/>
    <property type="molecule type" value="Genomic_DNA"/>
</dbReference>
<sequence length="344" mass="37277">MGARDITKSKNRKVATKKYTGKVAAEAVKSIGNQLRKTLVTEQLATAPDAKECITCKSLKDLVINFHNTLSPKNQGTQGAAIAFTRLLRKMRESDLETIKAVLKDKKNAKILPQLLDIAAAAQTLPAHKAAMSTLKFNGSLELPERYLISLSLATHPSGPIVKDMVNLFKKGVQNEHLSETLVLTMSSLAHTMSNMQSNASTTRILHKILKDAKYANYNVLGQGGLSSAFSRPLSQDKSANSSFSNMLEIQSGLLKRSTVDVFVDVDDTRMRLLSFGMFAGGLSVFGGEDAVDDGEEANAGIEITLLNTQLRPYVFFTGQGELMGHVWSGTGSERTTALQATPD</sequence>
<dbReference type="InterPro" id="IPR001747">
    <property type="entry name" value="Vitellogenin_N"/>
</dbReference>
<dbReference type="Pfam" id="PF19444">
    <property type="entry name" value="MTP_lip_bd"/>
    <property type="match status" value="1"/>
</dbReference>
<evidence type="ECO:0000256" key="4">
    <source>
        <dbReference type="ARBA" id="ARBA00022824"/>
    </source>
</evidence>
<dbReference type="InterPro" id="IPR045811">
    <property type="entry name" value="MTP_lip-bd"/>
</dbReference>
<dbReference type="GO" id="GO:0005783">
    <property type="term" value="C:endoplasmic reticulum"/>
    <property type="evidence" value="ECO:0007669"/>
    <property type="project" value="UniProtKB-SubCell"/>
</dbReference>
<dbReference type="Proteomes" id="UP000324222">
    <property type="component" value="Unassembled WGS sequence"/>
</dbReference>
<dbReference type="Gene3D" id="1.25.10.20">
    <property type="entry name" value="Vitellinogen, superhelical"/>
    <property type="match status" value="1"/>
</dbReference>
<evidence type="ECO:0000256" key="2">
    <source>
        <dbReference type="ARBA" id="ARBA00022448"/>
    </source>
</evidence>
<dbReference type="InterPro" id="IPR039988">
    <property type="entry name" value="MTTP"/>
</dbReference>
<dbReference type="SUPFAM" id="SSF48431">
    <property type="entry name" value="Lipovitellin-phosvitin complex, superhelical domain"/>
    <property type="match status" value="1"/>
</dbReference>
<dbReference type="PANTHER" id="PTHR13024">
    <property type="entry name" value="MICROSOMAL TRIGLYCERIDE TRANSFER PROTEIN, LARGE SUBUNIT"/>
    <property type="match status" value="1"/>
</dbReference>
<dbReference type="GO" id="GO:0005548">
    <property type="term" value="F:phospholipid transporter activity"/>
    <property type="evidence" value="ECO:0007669"/>
    <property type="project" value="InterPro"/>
</dbReference>
<accession>A0A5B7E0I5</accession>
<dbReference type="Pfam" id="PF01347">
    <property type="entry name" value="Vitellogenin_N"/>
    <property type="match status" value="1"/>
</dbReference>
<keyword evidence="3" id="KW-0732">Signal</keyword>
<evidence type="ECO:0000259" key="6">
    <source>
        <dbReference type="Pfam" id="PF19444"/>
    </source>
</evidence>
<comment type="caution">
    <text evidence="7">The sequence shown here is derived from an EMBL/GenBank/DDBJ whole genome shotgun (WGS) entry which is preliminary data.</text>
</comment>
<gene>
    <name evidence="7" type="primary">MTTP_1</name>
    <name evidence="7" type="ORF">E2C01_019850</name>
</gene>
<comment type="subcellular location">
    <subcellularLocation>
        <location evidence="1">Endoplasmic reticulum</location>
    </subcellularLocation>
</comment>
<dbReference type="GO" id="GO:0008289">
    <property type="term" value="F:lipid binding"/>
    <property type="evidence" value="ECO:0007669"/>
    <property type="project" value="InterPro"/>
</dbReference>
<dbReference type="OrthoDB" id="5865932at2759"/>
<dbReference type="AlphaFoldDB" id="A0A5B7E0I5"/>
<keyword evidence="8" id="KW-1185">Reference proteome</keyword>
<dbReference type="GO" id="GO:0016323">
    <property type="term" value="C:basolateral plasma membrane"/>
    <property type="evidence" value="ECO:0007669"/>
    <property type="project" value="TreeGrafter"/>
</dbReference>
<evidence type="ECO:0000313" key="7">
    <source>
        <dbReference type="EMBL" id="MPC26703.1"/>
    </source>
</evidence>
<keyword evidence="2" id="KW-0813">Transport</keyword>
<keyword evidence="4" id="KW-0256">Endoplasmic reticulum</keyword>
<evidence type="ECO:0000259" key="5">
    <source>
        <dbReference type="Pfam" id="PF01347"/>
    </source>
</evidence>